<sequence length="934" mass="104103">MSAKKHKDNLTYIATIRKIYLEKLDDPTRSCISDPLWKFCHAADTPHQIAALREVVKRLRAGSNNVLLKLSLDILTSTYIDTLPKHPLKRALASSLQSLVSCDISVDMSLGRHLVEMCEATQDSVNSRRKLIDNMASLTENFPLGEQCLTTHALPVLKFLESSLDMFMGNVKLSGYTGEHTELMYHCLITVQMTNKLLHKICHDDSLLDMPDYIQCLSAMCLHYSHHLYTILTDGRLFENVHSSLLDGVSKDSRLAASFHGDGDLLQLLVNYAWTSWEDPIDAIRREAKGIFDATLKCHLKSLHSDGSDYLEDLVTSLLAMSWHTKGKYGPLTSLVTYTGASRLLELEPALPLGLLNASAEQTLACYVGELFEKLFSTHLVELRKGQEGESGCGEDKEGRADGGTALYSWQCVWVEPTLQVLCTGSAPHRKYIVEYLLPKLLKHSPGSIHYITHRLGAGGDPDSFGTLVTCLKLAKTLRVVKDRTEVNDRKEVKGKPHMKDRSEVKDGLEGSDVQGNSLEAETMWNDLLALSMLEQALVHQDEQTRLDAYGMLCEDPRTTEVVTQVDLSLVELFLQFNINNQSPAFRQHVVALTKKMLISMSLLQLFVRLKESGRVLIRQHKTTARHKQPDRRPLVQLAYYKVFHQHLFELVFEHLHPEASFPARTTALSLLTTTVTVFGAHHRRPDSLDEEFYLVDVWTSAHVQTLLECLLDTFEENKVNAFTVLSAIPQSCLHMQAPARLQRLLDVSLQLASSTRPQDCNTAAYLLRLITQQPLLYKVISAGYVDQLNTPTSHHWTLRVTPYRGGVTDTTQGIADSTQVVGDTTQRVGDTIQGVGDTTQAGGDSTQGVGDTTEGVGPALTRDGVVGHCLQWCHTGVVNDVVGRCCVVLTLLLSQLDSQVTVAHRSLVHAASTQPMYPTMHCIRYLLKDVNLK</sequence>
<dbReference type="Proteomes" id="UP001209878">
    <property type="component" value="Unassembled WGS sequence"/>
</dbReference>
<dbReference type="InterPro" id="IPR051954">
    <property type="entry name" value="tRNA_methyltransferase_THADA"/>
</dbReference>
<dbReference type="InterPro" id="IPR056843">
    <property type="entry name" value="THADA-like_TPR"/>
</dbReference>
<feature type="region of interest" description="Disordered" evidence="1">
    <location>
        <begin position="835"/>
        <end position="857"/>
    </location>
</feature>
<dbReference type="Pfam" id="PF25150">
    <property type="entry name" value="TPR_Trm732"/>
    <property type="match status" value="2"/>
</dbReference>
<name>A0AAD9KDH6_RIDPI</name>
<feature type="compositionally biased region" description="Basic and acidic residues" evidence="1">
    <location>
        <begin position="489"/>
        <end position="509"/>
    </location>
</feature>
<protein>
    <recommendedName>
        <fullName evidence="2">tRNA (32-2'-O)-methyltransferase regulator THADA-like TPR repeats region domain-containing protein</fullName>
    </recommendedName>
</protein>
<keyword evidence="4" id="KW-1185">Reference proteome</keyword>
<proteinExistence type="predicted"/>
<dbReference type="PANTHER" id="PTHR14387:SF7">
    <property type="entry name" value="THYROID ADENOMA-ASSOCIATED PROTEIN"/>
    <property type="match status" value="1"/>
</dbReference>
<feature type="region of interest" description="Disordered" evidence="1">
    <location>
        <begin position="489"/>
        <end position="513"/>
    </location>
</feature>
<feature type="domain" description="tRNA (32-2'-O)-methyltransferase regulator THADA-like TPR repeats region" evidence="2">
    <location>
        <begin position="520"/>
        <end position="719"/>
    </location>
</feature>
<comment type="caution">
    <text evidence="3">The sequence shown here is derived from an EMBL/GenBank/DDBJ whole genome shotgun (WGS) entry which is preliminary data.</text>
</comment>
<dbReference type="EMBL" id="JAODUO010001176">
    <property type="protein sequence ID" value="KAK2169699.1"/>
    <property type="molecule type" value="Genomic_DNA"/>
</dbReference>
<feature type="compositionally biased region" description="Polar residues" evidence="1">
    <location>
        <begin position="837"/>
        <end position="851"/>
    </location>
</feature>
<dbReference type="AlphaFoldDB" id="A0AAD9KDH6"/>
<dbReference type="GO" id="GO:0030488">
    <property type="term" value="P:tRNA methylation"/>
    <property type="evidence" value="ECO:0007669"/>
    <property type="project" value="TreeGrafter"/>
</dbReference>
<dbReference type="InterPro" id="IPR016024">
    <property type="entry name" value="ARM-type_fold"/>
</dbReference>
<evidence type="ECO:0000256" key="1">
    <source>
        <dbReference type="SAM" id="MobiDB-lite"/>
    </source>
</evidence>
<gene>
    <name evidence="3" type="ORF">NP493_1178g00017</name>
</gene>
<feature type="domain" description="tRNA (32-2'-O)-methyltransferase regulator THADA-like TPR repeats region" evidence="2">
    <location>
        <begin position="410"/>
        <end position="489"/>
    </location>
</feature>
<evidence type="ECO:0000313" key="3">
    <source>
        <dbReference type="EMBL" id="KAK2169699.1"/>
    </source>
</evidence>
<dbReference type="PANTHER" id="PTHR14387">
    <property type="entry name" value="THADA/DEATH RECEPTOR INTERACTING PROTEIN"/>
    <property type="match status" value="1"/>
</dbReference>
<reference evidence="3" key="1">
    <citation type="journal article" date="2023" name="Mol. Biol. Evol.">
        <title>Third-Generation Sequencing Reveals the Adaptive Role of the Epigenome in Three Deep-Sea Polychaetes.</title>
        <authorList>
            <person name="Perez M."/>
            <person name="Aroh O."/>
            <person name="Sun Y."/>
            <person name="Lan Y."/>
            <person name="Juniper S.K."/>
            <person name="Young C.R."/>
            <person name="Angers B."/>
            <person name="Qian P.Y."/>
        </authorList>
    </citation>
    <scope>NUCLEOTIDE SEQUENCE</scope>
    <source>
        <strain evidence="3">R07B-5</strain>
    </source>
</reference>
<evidence type="ECO:0000259" key="2">
    <source>
        <dbReference type="Pfam" id="PF25150"/>
    </source>
</evidence>
<organism evidence="3 4">
    <name type="scientific">Ridgeia piscesae</name>
    <name type="common">Tubeworm</name>
    <dbReference type="NCBI Taxonomy" id="27915"/>
    <lineage>
        <taxon>Eukaryota</taxon>
        <taxon>Metazoa</taxon>
        <taxon>Spiralia</taxon>
        <taxon>Lophotrochozoa</taxon>
        <taxon>Annelida</taxon>
        <taxon>Polychaeta</taxon>
        <taxon>Sedentaria</taxon>
        <taxon>Canalipalpata</taxon>
        <taxon>Sabellida</taxon>
        <taxon>Siboglinidae</taxon>
        <taxon>Ridgeia</taxon>
    </lineage>
</organism>
<dbReference type="GO" id="GO:0005829">
    <property type="term" value="C:cytosol"/>
    <property type="evidence" value="ECO:0007669"/>
    <property type="project" value="TreeGrafter"/>
</dbReference>
<dbReference type="SUPFAM" id="SSF48371">
    <property type="entry name" value="ARM repeat"/>
    <property type="match status" value="1"/>
</dbReference>
<evidence type="ECO:0000313" key="4">
    <source>
        <dbReference type="Proteomes" id="UP001209878"/>
    </source>
</evidence>
<accession>A0AAD9KDH6</accession>